<dbReference type="InterPro" id="IPR019821">
    <property type="entry name" value="Kinesin_motor_CS"/>
</dbReference>
<dbReference type="SMART" id="SM00129">
    <property type="entry name" value="KISc"/>
    <property type="match status" value="1"/>
</dbReference>
<feature type="region of interest" description="Disordered" evidence="9">
    <location>
        <begin position="913"/>
        <end position="943"/>
    </location>
</feature>
<dbReference type="InterPro" id="IPR044986">
    <property type="entry name" value="KIF15/KIN-12"/>
</dbReference>
<comment type="caution">
    <text evidence="7">Lacks conserved residue(s) required for the propagation of feature annotation.</text>
</comment>
<keyword evidence="4 8" id="KW-0175">Coiled coil</keyword>
<evidence type="ECO:0000256" key="3">
    <source>
        <dbReference type="ARBA" id="ARBA00022840"/>
    </source>
</evidence>
<keyword evidence="2" id="KW-0547">Nucleotide-binding</keyword>
<feature type="compositionally biased region" description="Basic and acidic residues" evidence="9">
    <location>
        <begin position="913"/>
        <end position="924"/>
    </location>
</feature>
<dbReference type="PROSITE" id="PS50067">
    <property type="entry name" value="KINESIN_MOTOR_2"/>
    <property type="match status" value="1"/>
</dbReference>
<dbReference type="Proteomes" id="UP000289886">
    <property type="component" value="Unassembled WGS sequence"/>
</dbReference>
<feature type="coiled-coil region" evidence="8">
    <location>
        <begin position="294"/>
        <end position="321"/>
    </location>
</feature>
<keyword evidence="12" id="KW-1185">Reference proteome</keyword>
<reference evidence="11 12" key="1">
    <citation type="submission" date="2019-01" db="EMBL/GenBank/DDBJ databases">
        <title>Draft Genome and Complete Hox-Cluster Characterization of the Sterlet Sturgeon (Acipenser ruthenus).</title>
        <authorList>
            <person name="Wei Q."/>
        </authorList>
    </citation>
    <scope>NUCLEOTIDE SEQUENCE [LARGE SCALE GENOMIC DNA]</scope>
    <source>
        <strain evidence="11">WHYD16114868_AA</strain>
        <tissue evidence="11">Blood</tissue>
    </source>
</reference>
<comment type="caution">
    <text evidence="11">The sequence shown here is derived from an EMBL/GenBank/DDBJ whole genome shotgun (WGS) entry which is preliminary data.</text>
</comment>
<evidence type="ECO:0000256" key="5">
    <source>
        <dbReference type="ARBA" id="ARBA00023175"/>
    </source>
</evidence>
<dbReference type="PROSITE" id="PS00411">
    <property type="entry name" value="KINESIN_MOTOR_1"/>
    <property type="match status" value="1"/>
</dbReference>
<evidence type="ECO:0000259" key="10">
    <source>
        <dbReference type="PROSITE" id="PS50067"/>
    </source>
</evidence>
<keyword evidence="1" id="KW-0493">Microtubule</keyword>
<dbReference type="EMBL" id="SCEB01215692">
    <property type="protein sequence ID" value="RXM28210.1"/>
    <property type="molecule type" value="Genomic_DNA"/>
</dbReference>
<dbReference type="GO" id="GO:0005874">
    <property type="term" value="C:microtubule"/>
    <property type="evidence" value="ECO:0007669"/>
    <property type="project" value="UniProtKB-KW"/>
</dbReference>
<feature type="domain" description="Kinesin motor" evidence="10">
    <location>
        <begin position="1"/>
        <end position="287"/>
    </location>
</feature>
<dbReference type="InterPro" id="IPR036961">
    <property type="entry name" value="Kinesin_motor_dom_sf"/>
</dbReference>
<proteinExistence type="inferred from homology"/>
<organism evidence="11 12">
    <name type="scientific">Acipenser ruthenus</name>
    <name type="common">Sterlet sturgeon</name>
    <dbReference type="NCBI Taxonomy" id="7906"/>
    <lineage>
        <taxon>Eukaryota</taxon>
        <taxon>Metazoa</taxon>
        <taxon>Chordata</taxon>
        <taxon>Craniata</taxon>
        <taxon>Vertebrata</taxon>
        <taxon>Euteleostomi</taxon>
        <taxon>Actinopterygii</taxon>
        <taxon>Chondrostei</taxon>
        <taxon>Acipenseriformes</taxon>
        <taxon>Acipenseridae</taxon>
        <taxon>Acipenser</taxon>
    </lineage>
</organism>
<keyword evidence="5" id="KW-0505">Motor protein</keyword>
<dbReference type="GO" id="GO:0007018">
    <property type="term" value="P:microtubule-based movement"/>
    <property type="evidence" value="ECO:0007669"/>
    <property type="project" value="InterPro"/>
</dbReference>
<gene>
    <name evidence="11" type="ORF">EOD39_2693</name>
</gene>
<name>A0A444TZ94_ACIRT</name>
<evidence type="ECO:0000256" key="7">
    <source>
        <dbReference type="PROSITE-ProRule" id="PRU00283"/>
    </source>
</evidence>
<dbReference type="PANTHER" id="PTHR37739">
    <property type="entry name" value="KINESIN-LIKE PROTEIN KIN-12D"/>
    <property type="match status" value="1"/>
</dbReference>
<dbReference type="PRINTS" id="PR00380">
    <property type="entry name" value="KINESINHEAVY"/>
</dbReference>
<evidence type="ECO:0000313" key="11">
    <source>
        <dbReference type="EMBL" id="RXM28210.1"/>
    </source>
</evidence>
<evidence type="ECO:0000256" key="9">
    <source>
        <dbReference type="SAM" id="MobiDB-lite"/>
    </source>
</evidence>
<dbReference type="GO" id="GO:0008017">
    <property type="term" value="F:microtubule binding"/>
    <property type="evidence" value="ECO:0007669"/>
    <property type="project" value="InterPro"/>
</dbReference>
<evidence type="ECO:0000256" key="8">
    <source>
        <dbReference type="SAM" id="Coils"/>
    </source>
</evidence>
<dbReference type="AlphaFoldDB" id="A0A444TZ94"/>
<feature type="compositionally biased region" description="Basic and acidic residues" evidence="9">
    <location>
        <begin position="1023"/>
        <end position="1036"/>
    </location>
</feature>
<accession>A0A444TZ94</accession>
<evidence type="ECO:0000256" key="1">
    <source>
        <dbReference type="ARBA" id="ARBA00022701"/>
    </source>
</evidence>
<sequence>MGAGTKGDADDSSQLVSNDGDAIKVFVRVRPLAQGSGLSTDGDQNLCLTVTSFNTIRLHSKPEPRIFTYDHVADMDVSQADKSFLCKCSFIEIYNEQIFDLLDSASASLFLRENMKKGVFVDGAVEKVVTSAAEAYQVLSMGWRNRRVASTSMNRESSRSHAVFTVTVESKEKINEIVNIRSSQLNLVDLAGSERQKDTHTEGTRLKEAGSINRSLSCLGQVIMALVDVSNGKSRHICYRDSKLTFLLRDSLGGNAKTFIIANVHPGSKCFGETLSTLQFAQRAKLIKNKAVVNEDTQGNVSQLQAEVRKLKEQLSQLMAGQIPQGVTREIPQGASGTNDAEPAGVSSKEYRNNFLEAMLFWEKSESEKKNLLQKVAQLEDAWAKKERFIQSTRMIVKFREEHIARLEKTLKESGRCLDSDEKDAVIDHLKQEIKALREQVDQHPRVAKYATENHSLREENKQLRSLESVKRAKEINTQIAAELEKAFLEADKGSGVLPVHSTPITAENVSSVSMERLKAQLMQKQSELTTTVQAYEEFKELTKKKQLEMESELRYLEKSNQHLENILEATKTYKRQEVSQLNKMHVETIKNLTTPTKAYRLRSRLVPHLNADRTPDCNTATESTEEQVDYILNEPVPPGMNEMAYEAIAEELQMVQEQANTLQAKLDEEEAKNMKLLQQISKLEGHSSQMQQLFSSERANWSKEQQDHHDQIKSLEKELLGEQSKNDGKLEHESLLEEKRSLQDAHDNLQEVMKYESEEYKQRLAESVQEKATLQAELHEVVADLMNQTQVLRTSLNEKTQMLALHLSELGDIQTKYHVALTATEESKGIIEKQEKEISDLKEIMMRKTISNTIEQELLQDDLTHTTEEMEKLTEAYNKQTALLQAVQAEAIVRETTIKELQEKLIQKEAEQENIKKENDQKQTEAVPAELPQTPRTPNSFSTDLSKVLEGQERELQNRRSSMVTLEMLVTELNSERVAKNDEILRLKGQLCEVENLRLEMQTWVDRCHKLQQQAQGTGSSSDEKNKKSDHNQSNEVIKELAEERKAKNSAMRQLGELEAELQGTSATLAQAQICIQSMTCDLKGKSLELKELQEKEIQQDKLLKELEVLRKQVMFLTEENGKLVGHQNLNQKIQYLMELKKKNTKLIEENEKLRLELIAVKENCKKE</sequence>
<feature type="coiled-coil region" evidence="8">
    <location>
        <begin position="420"/>
        <end position="477"/>
    </location>
</feature>
<dbReference type="InterPro" id="IPR027417">
    <property type="entry name" value="P-loop_NTPase"/>
</dbReference>
<dbReference type="PANTHER" id="PTHR37739:SF8">
    <property type="entry name" value="KINESIN-LIKE PROTEIN KIN-12D"/>
    <property type="match status" value="1"/>
</dbReference>
<keyword evidence="3" id="KW-0067">ATP-binding</keyword>
<evidence type="ECO:0000256" key="4">
    <source>
        <dbReference type="ARBA" id="ARBA00023054"/>
    </source>
</evidence>
<feature type="coiled-coil region" evidence="8">
    <location>
        <begin position="646"/>
        <end position="778"/>
    </location>
</feature>
<protein>
    <submittedName>
        <fullName evidence="11">Kinesin-like protein KIF15-A</fullName>
    </submittedName>
</protein>
<dbReference type="Pfam" id="PF00225">
    <property type="entry name" value="Kinesin"/>
    <property type="match status" value="1"/>
</dbReference>
<dbReference type="InterPro" id="IPR001752">
    <property type="entry name" value="Kinesin_motor_dom"/>
</dbReference>
<feature type="coiled-coil region" evidence="8">
    <location>
        <begin position="1039"/>
        <end position="1165"/>
    </location>
</feature>
<dbReference type="GO" id="GO:0005524">
    <property type="term" value="F:ATP binding"/>
    <property type="evidence" value="ECO:0007669"/>
    <property type="project" value="UniProtKB-KW"/>
</dbReference>
<dbReference type="Gene3D" id="3.40.850.10">
    <property type="entry name" value="Kinesin motor domain"/>
    <property type="match status" value="2"/>
</dbReference>
<feature type="region of interest" description="Disordered" evidence="9">
    <location>
        <begin position="1016"/>
        <end position="1036"/>
    </location>
</feature>
<comment type="similarity">
    <text evidence="6">Belongs to the TRAFAC class myosin-kinesin ATPase superfamily. Kinesin family. KIN-12 subfamily.</text>
</comment>
<evidence type="ECO:0000256" key="2">
    <source>
        <dbReference type="ARBA" id="ARBA00022741"/>
    </source>
</evidence>
<dbReference type="GO" id="GO:0003777">
    <property type="term" value="F:microtubule motor activity"/>
    <property type="evidence" value="ECO:0007669"/>
    <property type="project" value="InterPro"/>
</dbReference>
<evidence type="ECO:0000313" key="12">
    <source>
        <dbReference type="Proteomes" id="UP000289886"/>
    </source>
</evidence>
<evidence type="ECO:0000256" key="6">
    <source>
        <dbReference type="ARBA" id="ARBA00034488"/>
    </source>
</evidence>
<dbReference type="SUPFAM" id="SSF52540">
    <property type="entry name" value="P-loop containing nucleoside triphosphate hydrolases"/>
    <property type="match status" value="1"/>
</dbReference>